<dbReference type="Proteomes" id="UP000316096">
    <property type="component" value="Unassembled WGS sequence"/>
</dbReference>
<keyword evidence="2" id="KW-0472">Membrane</keyword>
<feature type="transmembrane region" description="Helical" evidence="2">
    <location>
        <begin position="54"/>
        <end position="75"/>
    </location>
</feature>
<proteinExistence type="predicted"/>
<evidence type="ECO:0000256" key="2">
    <source>
        <dbReference type="SAM" id="Phobius"/>
    </source>
</evidence>
<feature type="region of interest" description="Disordered" evidence="1">
    <location>
        <begin position="1"/>
        <end position="29"/>
    </location>
</feature>
<dbReference type="OrthoDB" id="3461799at2"/>
<name>A0A543CU79_9ACTN</name>
<keyword evidence="4" id="KW-1185">Reference proteome</keyword>
<comment type="caution">
    <text evidence="3">The sequence shown here is derived from an EMBL/GenBank/DDBJ whole genome shotgun (WGS) entry which is preliminary data.</text>
</comment>
<dbReference type="InterPro" id="IPR047789">
    <property type="entry name" value="CU044_5270-like"/>
</dbReference>
<dbReference type="AlphaFoldDB" id="A0A543CU79"/>
<protein>
    <submittedName>
        <fullName evidence="3">Uncharacterized protein</fullName>
    </submittedName>
</protein>
<dbReference type="EMBL" id="VFOZ01000001">
    <property type="protein sequence ID" value="TQM00652.1"/>
    <property type="molecule type" value="Genomic_DNA"/>
</dbReference>
<evidence type="ECO:0000313" key="3">
    <source>
        <dbReference type="EMBL" id="TQM00652.1"/>
    </source>
</evidence>
<reference evidence="3 4" key="1">
    <citation type="submission" date="2019-06" db="EMBL/GenBank/DDBJ databases">
        <title>Sequencing the genomes of 1000 actinobacteria strains.</title>
        <authorList>
            <person name="Klenk H.-P."/>
        </authorList>
    </citation>
    <scope>NUCLEOTIDE SEQUENCE [LARGE SCALE GENOMIC DNA]</scope>
    <source>
        <strain evidence="3 4">DSM 102200</strain>
    </source>
</reference>
<sequence length="401" mass="43122">MKRAQSAMERLAAARPESLDPPSDAERRRRDIAGALAETAGRQRLLPRRTSRRLGLGLGLVAAGTAAVVVAVAALGGGSPRDPAGGGSRPTELAPHSVLLAAAEKAEAEPMGKYWYNDQVEAQTYLVKDGYAVSAAASEFFEWTAVKKGGGNLFYGRDLPARPLTKADEAAWRRTGSPKSFRVWSNDHWGTYTAKPGPWRPDKPQAREGGRFPFAGFDNGRMVPMPCPKQVGGTGCAKPVGYGATIQDLENLTTDPKQLATRFMSVKPGSKIGPNNAQLLMSVSDNLSGAPVPPKLRAAMMRMLPLLPGVHPVGSVTDPLGRPGFAVAADWPSEGPTYHGYGSRVELIFNDKGECLGEREVLTKPGGEYRRQKPGFVIFYQMNRSSGWTDSKPAPPKKLPY</sequence>
<keyword evidence="2" id="KW-1133">Transmembrane helix</keyword>
<gene>
    <name evidence="3" type="ORF">FB559_6368</name>
</gene>
<evidence type="ECO:0000256" key="1">
    <source>
        <dbReference type="SAM" id="MobiDB-lite"/>
    </source>
</evidence>
<dbReference type="RefSeq" id="WP_141960363.1">
    <property type="nucleotide sequence ID" value="NZ_VFOZ01000001.1"/>
</dbReference>
<accession>A0A543CU79</accession>
<organism evidence="3 4">
    <name type="scientific">Actinoallomurus bryophytorum</name>
    <dbReference type="NCBI Taxonomy" id="1490222"/>
    <lineage>
        <taxon>Bacteria</taxon>
        <taxon>Bacillati</taxon>
        <taxon>Actinomycetota</taxon>
        <taxon>Actinomycetes</taxon>
        <taxon>Streptosporangiales</taxon>
        <taxon>Thermomonosporaceae</taxon>
        <taxon>Actinoallomurus</taxon>
    </lineage>
</organism>
<keyword evidence="2" id="KW-0812">Transmembrane</keyword>
<evidence type="ECO:0000313" key="4">
    <source>
        <dbReference type="Proteomes" id="UP000316096"/>
    </source>
</evidence>
<dbReference type="NCBIfam" id="NF038083">
    <property type="entry name" value="CU044_5270_fam"/>
    <property type="match status" value="1"/>
</dbReference>